<evidence type="ECO:0000256" key="1">
    <source>
        <dbReference type="ARBA" id="ARBA00002856"/>
    </source>
</evidence>
<comment type="caution">
    <text evidence="8">The sequence shown here is derived from an EMBL/GenBank/DDBJ whole genome shotgun (WGS) entry which is preliminary data.</text>
</comment>
<dbReference type="SUPFAM" id="SSF46689">
    <property type="entry name" value="Homeodomain-like"/>
    <property type="match status" value="1"/>
</dbReference>
<dbReference type="GO" id="GO:0046677">
    <property type="term" value="P:response to antibiotic"/>
    <property type="evidence" value="ECO:0007669"/>
    <property type="project" value="InterPro"/>
</dbReference>
<organism evidence="8 9">
    <name type="scientific">Rhodosalinus halophilus</name>
    <dbReference type="NCBI Taxonomy" id="2259333"/>
    <lineage>
        <taxon>Bacteria</taxon>
        <taxon>Pseudomonadati</taxon>
        <taxon>Pseudomonadota</taxon>
        <taxon>Alphaproteobacteria</taxon>
        <taxon>Rhodobacterales</taxon>
        <taxon>Paracoccaceae</taxon>
        <taxon>Rhodosalinus</taxon>
    </lineage>
</organism>
<evidence type="ECO:0000313" key="8">
    <source>
        <dbReference type="EMBL" id="RBI83481.1"/>
    </source>
</evidence>
<keyword evidence="9" id="KW-1185">Reference proteome</keyword>
<evidence type="ECO:0000259" key="7">
    <source>
        <dbReference type="PROSITE" id="PS50977"/>
    </source>
</evidence>
<name>A0A365U5Y4_9RHOB</name>
<dbReference type="InterPro" id="IPR036271">
    <property type="entry name" value="Tet_transcr_reg_TetR-rel_C_sf"/>
</dbReference>
<dbReference type="Pfam" id="PF02909">
    <property type="entry name" value="TetR_C_1"/>
    <property type="match status" value="1"/>
</dbReference>
<dbReference type="InterPro" id="IPR050109">
    <property type="entry name" value="HTH-type_TetR-like_transc_reg"/>
</dbReference>
<keyword evidence="2" id="KW-0678">Repressor</keyword>
<dbReference type="EMBL" id="QNTQ01000016">
    <property type="protein sequence ID" value="RBI83481.1"/>
    <property type="molecule type" value="Genomic_DNA"/>
</dbReference>
<comment type="function">
    <text evidence="1">TetR is the repressor of the tetracycline resistance element; its N-terminal region forms a helix-turn-helix structure and binds DNA. Binding of tetracycline to TetR reduces the repressor affinity for the tetracycline resistance gene (tetA) promoter operator sites.</text>
</comment>
<dbReference type="SUPFAM" id="SSF48498">
    <property type="entry name" value="Tetracyclin repressor-like, C-terminal domain"/>
    <property type="match status" value="1"/>
</dbReference>
<dbReference type="Gene3D" id="1.10.10.60">
    <property type="entry name" value="Homeodomain-like"/>
    <property type="match status" value="1"/>
</dbReference>
<evidence type="ECO:0000256" key="5">
    <source>
        <dbReference type="ARBA" id="ARBA00023163"/>
    </source>
</evidence>
<evidence type="ECO:0000256" key="4">
    <source>
        <dbReference type="ARBA" id="ARBA00023125"/>
    </source>
</evidence>
<dbReference type="InterPro" id="IPR003012">
    <property type="entry name" value="Tet_transcr_reg_TetR"/>
</dbReference>
<dbReference type="Gene3D" id="1.10.357.10">
    <property type="entry name" value="Tetracycline Repressor, domain 2"/>
    <property type="match status" value="1"/>
</dbReference>
<dbReference type="InterPro" id="IPR004111">
    <property type="entry name" value="Repressor_TetR_C"/>
</dbReference>
<reference evidence="8 9" key="1">
    <citation type="submission" date="2018-07" db="EMBL/GenBank/DDBJ databases">
        <title>Rhodosalinus sp. strain E84T genomic sequence and assembly.</title>
        <authorList>
            <person name="Liu Z.-W."/>
            <person name="Lu D.-C."/>
        </authorList>
    </citation>
    <scope>NUCLEOTIDE SEQUENCE [LARGE SCALE GENOMIC DNA]</scope>
    <source>
        <strain evidence="8 9">E84</strain>
    </source>
</reference>
<feature type="domain" description="HTH tetR-type" evidence="7">
    <location>
        <begin position="1"/>
        <end position="50"/>
    </location>
</feature>
<dbReference type="InterPro" id="IPR001647">
    <property type="entry name" value="HTH_TetR"/>
</dbReference>
<dbReference type="InterPro" id="IPR009057">
    <property type="entry name" value="Homeodomain-like_sf"/>
</dbReference>
<evidence type="ECO:0000313" key="9">
    <source>
        <dbReference type="Proteomes" id="UP000253370"/>
    </source>
</evidence>
<evidence type="ECO:0000256" key="2">
    <source>
        <dbReference type="ARBA" id="ARBA00022491"/>
    </source>
</evidence>
<dbReference type="PANTHER" id="PTHR30055:SF151">
    <property type="entry name" value="TRANSCRIPTIONAL REGULATORY PROTEIN"/>
    <property type="match status" value="1"/>
</dbReference>
<dbReference type="GO" id="GO:0045892">
    <property type="term" value="P:negative regulation of DNA-templated transcription"/>
    <property type="evidence" value="ECO:0007669"/>
    <property type="project" value="InterPro"/>
</dbReference>
<sequence>MEILDREGERGFSMRKLAADLGVDPMALYHHFANRRALLHEVLETMMAECPVPPPGKDWREDLRNMCNGLRDLARRHPGTFRAYELYDEWLSAEHRLREAVLATLRRAGFPPRRAVQAARLLLTYAEAFAVDEISGWMEPFDAAERAAFEASLPARACPVTAELAEEIGAVDPDADFDFALDTLIRGLESSLR</sequence>
<accession>A0A365U5Y4</accession>
<evidence type="ECO:0000256" key="6">
    <source>
        <dbReference type="PROSITE-ProRule" id="PRU00335"/>
    </source>
</evidence>
<keyword evidence="5" id="KW-0804">Transcription</keyword>
<dbReference type="GO" id="GO:0003700">
    <property type="term" value="F:DNA-binding transcription factor activity"/>
    <property type="evidence" value="ECO:0007669"/>
    <property type="project" value="TreeGrafter"/>
</dbReference>
<feature type="DNA-binding region" description="H-T-H motif" evidence="6">
    <location>
        <begin position="13"/>
        <end position="32"/>
    </location>
</feature>
<dbReference type="AlphaFoldDB" id="A0A365U5Y4"/>
<dbReference type="Pfam" id="PF00440">
    <property type="entry name" value="TetR_N"/>
    <property type="match status" value="1"/>
</dbReference>
<keyword evidence="3" id="KW-0805">Transcription regulation</keyword>
<dbReference type="PRINTS" id="PR00400">
    <property type="entry name" value="TETREPRESSOR"/>
</dbReference>
<dbReference type="GO" id="GO:0000976">
    <property type="term" value="F:transcription cis-regulatory region binding"/>
    <property type="evidence" value="ECO:0007669"/>
    <property type="project" value="TreeGrafter"/>
</dbReference>
<evidence type="ECO:0000256" key="3">
    <source>
        <dbReference type="ARBA" id="ARBA00023015"/>
    </source>
</evidence>
<gene>
    <name evidence="8" type="ORF">DRV85_15595</name>
</gene>
<dbReference type="PROSITE" id="PS50977">
    <property type="entry name" value="HTH_TETR_2"/>
    <property type="match status" value="1"/>
</dbReference>
<proteinExistence type="predicted"/>
<dbReference type="Proteomes" id="UP000253370">
    <property type="component" value="Unassembled WGS sequence"/>
</dbReference>
<protein>
    <recommendedName>
        <fullName evidence="7">HTH tetR-type domain-containing protein</fullName>
    </recommendedName>
</protein>
<dbReference type="PANTHER" id="PTHR30055">
    <property type="entry name" value="HTH-TYPE TRANSCRIPTIONAL REGULATOR RUTR"/>
    <property type="match status" value="1"/>
</dbReference>
<keyword evidence="4 6" id="KW-0238">DNA-binding</keyword>